<dbReference type="Proteomes" id="UP000249829">
    <property type="component" value="Unassembled WGS sequence"/>
</dbReference>
<dbReference type="OMA" id="VTAAFWD"/>
<reference evidence="1 2" key="1">
    <citation type="submission" date="2018-02" db="EMBL/GenBank/DDBJ databases">
        <title>The genomes of Aspergillus section Nigri reveals drivers in fungal speciation.</title>
        <authorList>
            <consortium name="DOE Joint Genome Institute"/>
            <person name="Vesth T.C."/>
            <person name="Nybo J."/>
            <person name="Theobald S."/>
            <person name="Brandl J."/>
            <person name="Frisvad J.C."/>
            <person name="Nielsen K.F."/>
            <person name="Lyhne E.K."/>
            <person name="Kogle M.E."/>
            <person name="Kuo A."/>
            <person name="Riley R."/>
            <person name="Clum A."/>
            <person name="Nolan M."/>
            <person name="Lipzen A."/>
            <person name="Salamov A."/>
            <person name="Henrissat B."/>
            <person name="Wiebenga A."/>
            <person name="De vries R.P."/>
            <person name="Grigoriev I.V."/>
            <person name="Mortensen U.H."/>
            <person name="Andersen M.R."/>
            <person name="Baker S.E."/>
        </authorList>
    </citation>
    <scope>NUCLEOTIDE SEQUENCE [LARGE SCALE GENOMIC DNA]</scope>
    <source>
        <strain evidence="1 2">CBS 115571</strain>
    </source>
</reference>
<dbReference type="AlphaFoldDB" id="A0A2V5H3T3"/>
<dbReference type="SUPFAM" id="SSF57903">
    <property type="entry name" value="FYVE/PHD zinc finger"/>
    <property type="match status" value="1"/>
</dbReference>
<evidence type="ECO:0008006" key="3">
    <source>
        <dbReference type="Google" id="ProtNLM"/>
    </source>
</evidence>
<proteinExistence type="predicted"/>
<accession>A0A2V5H3T3</accession>
<sequence length="167" mass="19153">MPPPRYHLSLAYYVHYLPEQLRPFQVPVVRPRMTHLRCGLCNSVELGDTEKPLHQCSNCYSCFHLDCVAQLRVNELTERDTRLVYGCASCGTPWLTPQHSAEERGQPTSPGQIENRVDSQILYQYQRNEQGDYVCTVRKSDGKPCGVTAAFWDAFAAHHACQHESWR</sequence>
<protein>
    <recommendedName>
        <fullName evidence="3">PHD-type domain-containing protein</fullName>
    </recommendedName>
</protein>
<keyword evidence="2" id="KW-1185">Reference proteome</keyword>
<gene>
    <name evidence="1" type="ORF">BO99DRAFT_435311</name>
</gene>
<dbReference type="InterPro" id="IPR011011">
    <property type="entry name" value="Znf_FYVE_PHD"/>
</dbReference>
<organism evidence="1 2">
    <name type="scientific">Aspergillus violaceofuscus (strain CBS 115571)</name>
    <dbReference type="NCBI Taxonomy" id="1450538"/>
    <lineage>
        <taxon>Eukaryota</taxon>
        <taxon>Fungi</taxon>
        <taxon>Dikarya</taxon>
        <taxon>Ascomycota</taxon>
        <taxon>Pezizomycotina</taxon>
        <taxon>Eurotiomycetes</taxon>
        <taxon>Eurotiomycetidae</taxon>
        <taxon>Eurotiales</taxon>
        <taxon>Aspergillaceae</taxon>
        <taxon>Aspergillus</taxon>
    </lineage>
</organism>
<evidence type="ECO:0000313" key="2">
    <source>
        <dbReference type="Proteomes" id="UP000249829"/>
    </source>
</evidence>
<name>A0A2V5H3T3_ASPV1</name>
<dbReference type="EMBL" id="KZ825167">
    <property type="protein sequence ID" value="PYI16582.1"/>
    <property type="molecule type" value="Genomic_DNA"/>
</dbReference>
<evidence type="ECO:0000313" key="1">
    <source>
        <dbReference type="EMBL" id="PYI16582.1"/>
    </source>
</evidence>